<evidence type="ECO:0000313" key="3">
    <source>
        <dbReference type="Proteomes" id="UP000440578"/>
    </source>
</evidence>
<protein>
    <submittedName>
        <fullName evidence="2">Uncharacterized protein</fullName>
    </submittedName>
</protein>
<organism evidence="2 3">
    <name type="scientific">Amphibalanus amphitrite</name>
    <name type="common">Striped barnacle</name>
    <name type="synonym">Balanus amphitrite</name>
    <dbReference type="NCBI Taxonomy" id="1232801"/>
    <lineage>
        <taxon>Eukaryota</taxon>
        <taxon>Metazoa</taxon>
        <taxon>Ecdysozoa</taxon>
        <taxon>Arthropoda</taxon>
        <taxon>Crustacea</taxon>
        <taxon>Multicrustacea</taxon>
        <taxon>Cirripedia</taxon>
        <taxon>Thoracica</taxon>
        <taxon>Thoracicalcarea</taxon>
        <taxon>Balanomorpha</taxon>
        <taxon>Balanoidea</taxon>
        <taxon>Balanidae</taxon>
        <taxon>Amphibalaninae</taxon>
        <taxon>Amphibalanus</taxon>
    </lineage>
</organism>
<gene>
    <name evidence="2" type="ORF">FJT64_012953</name>
</gene>
<proteinExistence type="predicted"/>
<feature type="region of interest" description="Disordered" evidence="1">
    <location>
        <begin position="1"/>
        <end position="81"/>
    </location>
</feature>
<dbReference type="EMBL" id="VIIS01002087">
    <property type="protein sequence ID" value="KAF0288653.1"/>
    <property type="molecule type" value="Genomic_DNA"/>
</dbReference>
<comment type="caution">
    <text evidence="2">The sequence shown here is derived from an EMBL/GenBank/DDBJ whole genome shotgun (WGS) entry which is preliminary data.</text>
</comment>
<evidence type="ECO:0000313" key="2">
    <source>
        <dbReference type="EMBL" id="KAF0288653.1"/>
    </source>
</evidence>
<reference evidence="2 3" key="1">
    <citation type="submission" date="2019-07" db="EMBL/GenBank/DDBJ databases">
        <title>Draft genome assembly of a fouling barnacle, Amphibalanus amphitrite (Darwin, 1854): The first reference genome for Thecostraca.</title>
        <authorList>
            <person name="Kim W."/>
        </authorList>
    </citation>
    <scope>NUCLEOTIDE SEQUENCE [LARGE SCALE GENOMIC DNA]</scope>
    <source>
        <strain evidence="2">SNU_AA5</strain>
        <tissue evidence="2">Soma without cirri and trophi</tissue>
    </source>
</reference>
<sequence length="81" mass="8105">MGWRELLEATDGWCPASERPSSAPAPAPARSGRSAAVHPALPAVETSSTDGNGGLANAAFELGETGKASEKHSNGASPSAF</sequence>
<dbReference type="Proteomes" id="UP000440578">
    <property type="component" value="Unassembled WGS sequence"/>
</dbReference>
<feature type="compositionally biased region" description="Low complexity" evidence="1">
    <location>
        <begin position="15"/>
        <end position="36"/>
    </location>
</feature>
<accession>A0A6A4V4I3</accession>
<evidence type="ECO:0000256" key="1">
    <source>
        <dbReference type="SAM" id="MobiDB-lite"/>
    </source>
</evidence>
<dbReference type="OrthoDB" id="6581954at2759"/>
<name>A0A6A4V4I3_AMPAM</name>
<dbReference type="AlphaFoldDB" id="A0A6A4V4I3"/>
<keyword evidence="3" id="KW-1185">Reference proteome</keyword>